<dbReference type="Proteomes" id="UP000182235">
    <property type="component" value="Unassembled WGS sequence"/>
</dbReference>
<dbReference type="PROSITE" id="PS00108">
    <property type="entry name" value="PROTEIN_KINASE_ST"/>
    <property type="match status" value="1"/>
</dbReference>
<dbReference type="InterPro" id="IPR008271">
    <property type="entry name" value="Ser/Thr_kinase_AS"/>
</dbReference>
<keyword evidence="3" id="KW-0067">ATP-binding</keyword>
<evidence type="ECO:0000256" key="3">
    <source>
        <dbReference type="ARBA" id="ARBA00022840"/>
    </source>
</evidence>
<evidence type="ECO:0000313" key="5">
    <source>
        <dbReference type="EMBL" id="OJD12927.1"/>
    </source>
</evidence>
<dbReference type="GO" id="GO:0004674">
    <property type="term" value="F:protein serine/threonine kinase activity"/>
    <property type="evidence" value="ECO:0007669"/>
    <property type="project" value="UniProtKB-KW"/>
</dbReference>
<keyword evidence="1" id="KW-0723">Serine/threonine-protein kinase</keyword>
<reference evidence="5 6" key="1">
    <citation type="submission" date="2015-07" db="EMBL/GenBank/DDBJ databases">
        <title>Emmonsia species relationships and genome sequence.</title>
        <authorList>
            <consortium name="The Broad Institute Genomics Platform"/>
            <person name="Cuomo C.A."/>
            <person name="Munoz J.F."/>
            <person name="Imamovic A."/>
            <person name="Priest M.E."/>
            <person name="Young S."/>
            <person name="Clay O.K."/>
            <person name="McEwen J.G."/>
        </authorList>
    </citation>
    <scope>NUCLEOTIDE SEQUENCE [LARGE SCALE GENOMIC DNA]</scope>
    <source>
        <strain evidence="5 6">UAMH 9510</strain>
    </source>
</reference>
<dbReference type="EMBL" id="LGRN01000351">
    <property type="protein sequence ID" value="OJD12927.1"/>
    <property type="molecule type" value="Genomic_DNA"/>
</dbReference>
<name>A0A1J9Q9R8_9EURO</name>
<dbReference type="AlphaFoldDB" id="A0A1J9Q9R8"/>
<dbReference type="VEuPathDB" id="FungiDB:AJ78_06554"/>
<dbReference type="GO" id="GO:0005524">
    <property type="term" value="F:ATP binding"/>
    <property type="evidence" value="ECO:0007669"/>
    <property type="project" value="UniProtKB-KW"/>
</dbReference>
<dbReference type="PANTHER" id="PTHR24055">
    <property type="entry name" value="MITOGEN-ACTIVATED PROTEIN KINASE"/>
    <property type="match status" value="1"/>
</dbReference>
<evidence type="ECO:0000256" key="2">
    <source>
        <dbReference type="ARBA" id="ARBA00022741"/>
    </source>
</evidence>
<protein>
    <submittedName>
        <fullName evidence="5">STE protein kinase</fullName>
    </submittedName>
</protein>
<dbReference type="InterPro" id="IPR000719">
    <property type="entry name" value="Prot_kinase_dom"/>
</dbReference>
<comment type="caution">
    <text evidence="5">The sequence shown here is derived from an EMBL/GenBank/DDBJ whole genome shotgun (WGS) entry which is preliminary data.</text>
</comment>
<dbReference type="InterPro" id="IPR050117">
    <property type="entry name" value="MAPK"/>
</dbReference>
<keyword evidence="5" id="KW-0808">Transferase</keyword>
<keyword evidence="5" id="KW-0418">Kinase</keyword>
<sequence>MAQVPHVSPAAQNKETVVVKSVRHCRLQNERDVLLRFKCRTPYLRALLDEIEDPPGPPALILRHLDDDLLHASNRKRLSRLEVKYIARRVLEALAVLHGEGYVHTDIKPSNVLVNYRQNEMHEIRFSDVQLADFGSTVHMNSPYAQNGDPVGTPIFRSPEAQLQMRWGTETDIWSFGAMASPYHTKRYVTEILMKHHQCFGPFPASYEEIANQDRIAVLMWIMQNSPPETLRPFRLTSAREICQEDKDIVLKIMKLDPRDRPTASALLEDGWF</sequence>
<dbReference type="OrthoDB" id="5979581at2759"/>
<keyword evidence="6" id="KW-1185">Reference proteome</keyword>
<keyword evidence="2" id="KW-0547">Nucleotide-binding</keyword>
<evidence type="ECO:0000259" key="4">
    <source>
        <dbReference type="PROSITE" id="PS50011"/>
    </source>
</evidence>
<dbReference type="SMART" id="SM00220">
    <property type="entry name" value="S_TKc"/>
    <property type="match status" value="1"/>
</dbReference>
<dbReference type="Pfam" id="PF00069">
    <property type="entry name" value="Pkinase"/>
    <property type="match status" value="1"/>
</dbReference>
<proteinExistence type="predicted"/>
<dbReference type="InterPro" id="IPR011009">
    <property type="entry name" value="Kinase-like_dom_sf"/>
</dbReference>
<dbReference type="SUPFAM" id="SSF56112">
    <property type="entry name" value="Protein kinase-like (PK-like)"/>
    <property type="match status" value="1"/>
</dbReference>
<dbReference type="Gene3D" id="1.10.510.10">
    <property type="entry name" value="Transferase(Phosphotransferase) domain 1"/>
    <property type="match status" value="1"/>
</dbReference>
<gene>
    <name evidence="5" type="ORF">AJ78_06554</name>
</gene>
<accession>A0A1J9Q9R8</accession>
<dbReference type="PROSITE" id="PS50011">
    <property type="entry name" value="PROTEIN_KINASE_DOM"/>
    <property type="match status" value="1"/>
</dbReference>
<dbReference type="STRING" id="1447872.A0A1J9Q9R8"/>
<evidence type="ECO:0000256" key="1">
    <source>
        <dbReference type="ARBA" id="ARBA00022527"/>
    </source>
</evidence>
<organism evidence="5 6">
    <name type="scientific">Emergomyces pasteurianus Ep9510</name>
    <dbReference type="NCBI Taxonomy" id="1447872"/>
    <lineage>
        <taxon>Eukaryota</taxon>
        <taxon>Fungi</taxon>
        <taxon>Dikarya</taxon>
        <taxon>Ascomycota</taxon>
        <taxon>Pezizomycotina</taxon>
        <taxon>Eurotiomycetes</taxon>
        <taxon>Eurotiomycetidae</taxon>
        <taxon>Onygenales</taxon>
        <taxon>Ajellomycetaceae</taxon>
        <taxon>Emergomyces</taxon>
    </lineage>
</organism>
<feature type="domain" description="Protein kinase" evidence="4">
    <location>
        <begin position="1"/>
        <end position="273"/>
    </location>
</feature>
<evidence type="ECO:0000313" key="6">
    <source>
        <dbReference type="Proteomes" id="UP000182235"/>
    </source>
</evidence>